<evidence type="ECO:0000313" key="2">
    <source>
        <dbReference type="Proteomes" id="UP000188937"/>
    </source>
</evidence>
<protein>
    <submittedName>
        <fullName evidence="1">Uncharacterized protein</fullName>
    </submittedName>
</protein>
<dbReference type="Proteomes" id="UP000188937">
    <property type="component" value="Chromosome"/>
</dbReference>
<dbReference type="PANTHER" id="PTHR36015">
    <property type="entry name" value="HOLLIDAY JUNCTION RESOLVASE MOC1, CHLOROPLASTIC-RELATED"/>
    <property type="match status" value="1"/>
</dbReference>
<dbReference type="KEGG" id="aace:A0U92_11790"/>
<keyword evidence="2" id="KW-1185">Reference proteome</keyword>
<dbReference type="RefSeq" id="WP_077813411.1">
    <property type="nucleotide sequence ID" value="NZ_CP014692.1"/>
</dbReference>
<sequence length="164" mass="16900">MTIATIDPGNSGAVAILSNAGDLIEIFDMPTVAVTVGKKQRNVVSAPLLATMLRAHDPAEIWLEKVSTRPGEGAVGAFAFGRGVGVIEGVAAALGKPLSTVTPAVWKKATGCPADKGGARARAMQLFPTAADQFKRVKDDGRAEAALIGVYACRLGSQSLRTAL</sequence>
<dbReference type="AlphaFoldDB" id="A0A1U9KHX8"/>
<dbReference type="InterPro" id="IPR012337">
    <property type="entry name" value="RNaseH-like_sf"/>
</dbReference>
<dbReference type="GO" id="GO:0003676">
    <property type="term" value="F:nucleic acid binding"/>
    <property type="evidence" value="ECO:0007669"/>
    <property type="project" value="InterPro"/>
</dbReference>
<dbReference type="PANTHER" id="PTHR36015:SF6">
    <property type="entry name" value="HOLLIDAY JUNCTION RESOLVASE MOC1, CHLOROPLASTIC-RELATED"/>
    <property type="match status" value="1"/>
</dbReference>
<evidence type="ECO:0000313" key="1">
    <source>
        <dbReference type="EMBL" id="AQS85357.1"/>
    </source>
</evidence>
<dbReference type="SUPFAM" id="SSF53098">
    <property type="entry name" value="Ribonuclease H-like"/>
    <property type="match status" value="1"/>
</dbReference>
<dbReference type="eggNOG" id="COG0817">
    <property type="taxonomic scope" value="Bacteria"/>
</dbReference>
<dbReference type="GO" id="GO:0008821">
    <property type="term" value="F:crossover junction DNA endonuclease activity"/>
    <property type="evidence" value="ECO:0007669"/>
    <property type="project" value="InterPro"/>
</dbReference>
<dbReference type="CDD" id="cd22992">
    <property type="entry name" value="MOC1"/>
    <property type="match status" value="1"/>
</dbReference>
<dbReference type="InterPro" id="IPR036397">
    <property type="entry name" value="RNaseH_sf"/>
</dbReference>
<dbReference type="Gene3D" id="3.30.420.10">
    <property type="entry name" value="Ribonuclease H-like superfamily/Ribonuclease H"/>
    <property type="match status" value="1"/>
</dbReference>
<dbReference type="OrthoDB" id="573331at2"/>
<name>A0A1U9KHX8_ACEAC</name>
<dbReference type="InterPro" id="IPR045290">
    <property type="entry name" value="MOC1-like"/>
</dbReference>
<dbReference type="STRING" id="435.A0U92_11790"/>
<reference evidence="1 2" key="1">
    <citation type="submission" date="2016-03" db="EMBL/GenBank/DDBJ databases">
        <title>Acetic acid bacteria sequencing.</title>
        <authorList>
            <person name="Brandt J."/>
            <person name="Jakob F."/>
            <person name="Vogel R.F."/>
        </authorList>
    </citation>
    <scope>NUCLEOTIDE SEQUENCE [LARGE SCALE GENOMIC DNA]</scope>
    <source>
        <strain evidence="1 2">TMW2.1153</strain>
    </source>
</reference>
<proteinExistence type="predicted"/>
<dbReference type="EMBL" id="CP014692">
    <property type="protein sequence ID" value="AQS85357.1"/>
    <property type="molecule type" value="Genomic_DNA"/>
</dbReference>
<accession>A0A1U9KHX8</accession>
<organism evidence="1 2">
    <name type="scientific">Acetobacter aceti</name>
    <dbReference type="NCBI Taxonomy" id="435"/>
    <lineage>
        <taxon>Bacteria</taxon>
        <taxon>Pseudomonadati</taxon>
        <taxon>Pseudomonadota</taxon>
        <taxon>Alphaproteobacteria</taxon>
        <taxon>Acetobacterales</taxon>
        <taxon>Acetobacteraceae</taxon>
        <taxon>Acetobacter</taxon>
        <taxon>Acetobacter subgen. Acetobacter</taxon>
    </lineage>
</organism>
<gene>
    <name evidence="1" type="ORF">A0U92_11790</name>
</gene>